<dbReference type="GO" id="GO:0006596">
    <property type="term" value="P:polyamine biosynthetic process"/>
    <property type="evidence" value="ECO:0007669"/>
    <property type="project" value="UniProtKB-KW"/>
</dbReference>
<feature type="transmembrane region" description="Helical" evidence="2">
    <location>
        <begin position="267"/>
        <end position="287"/>
    </location>
</feature>
<dbReference type="PANTHER" id="PTHR43317">
    <property type="entry name" value="THERMOSPERMINE SYNTHASE ACAULIS5"/>
    <property type="match status" value="1"/>
</dbReference>
<keyword evidence="4" id="KW-1185">Reference proteome</keyword>
<name>A0A517XQC2_9BACT</name>
<feature type="transmembrane region" description="Helical" evidence="2">
    <location>
        <begin position="448"/>
        <end position="466"/>
    </location>
</feature>
<dbReference type="KEGG" id="uli:ETAA1_16360"/>
<dbReference type="NCBIfam" id="NF037959">
    <property type="entry name" value="MFS_SpdSyn"/>
    <property type="match status" value="1"/>
</dbReference>
<evidence type="ECO:0000313" key="3">
    <source>
        <dbReference type="EMBL" id="QDU19705.1"/>
    </source>
</evidence>
<accession>A0A517XQC2</accession>
<keyword evidence="2" id="KW-0472">Membrane</keyword>
<dbReference type="Gene3D" id="3.40.50.150">
    <property type="entry name" value="Vaccinia Virus protein VP39"/>
    <property type="match status" value="1"/>
</dbReference>
<feature type="transmembrane region" description="Helical" evidence="2">
    <location>
        <begin position="382"/>
        <end position="398"/>
    </location>
</feature>
<keyword evidence="2" id="KW-0812">Transmembrane</keyword>
<dbReference type="CDD" id="cd02440">
    <property type="entry name" value="AdoMet_MTases"/>
    <property type="match status" value="1"/>
</dbReference>
<dbReference type="Proteomes" id="UP000319576">
    <property type="component" value="Chromosome"/>
</dbReference>
<keyword evidence="2" id="KW-1133">Transmembrane helix</keyword>
<reference evidence="3 4" key="1">
    <citation type="submission" date="2019-02" db="EMBL/GenBank/DDBJ databases">
        <title>Deep-cultivation of Planctomycetes and their phenomic and genomic characterization uncovers novel biology.</title>
        <authorList>
            <person name="Wiegand S."/>
            <person name="Jogler M."/>
            <person name="Boedeker C."/>
            <person name="Pinto D."/>
            <person name="Vollmers J."/>
            <person name="Rivas-Marin E."/>
            <person name="Kohn T."/>
            <person name="Peeters S.H."/>
            <person name="Heuer A."/>
            <person name="Rast P."/>
            <person name="Oberbeckmann S."/>
            <person name="Bunk B."/>
            <person name="Jeske O."/>
            <person name="Meyerdierks A."/>
            <person name="Storesund J.E."/>
            <person name="Kallscheuer N."/>
            <person name="Luecker S."/>
            <person name="Lage O.M."/>
            <person name="Pohl T."/>
            <person name="Merkel B.J."/>
            <person name="Hornburger P."/>
            <person name="Mueller R.-W."/>
            <person name="Bruemmer F."/>
            <person name="Labrenz M."/>
            <person name="Spormann A.M."/>
            <person name="Op den Camp H."/>
            <person name="Overmann J."/>
            <person name="Amann R."/>
            <person name="Jetten M.S.M."/>
            <person name="Mascher T."/>
            <person name="Medema M.H."/>
            <person name="Devos D.P."/>
            <person name="Kaster A.-K."/>
            <person name="Ovreas L."/>
            <person name="Rohde M."/>
            <person name="Galperin M.Y."/>
            <person name="Jogler C."/>
        </authorList>
    </citation>
    <scope>NUCLEOTIDE SEQUENCE [LARGE SCALE GENOMIC DNA]</scope>
    <source>
        <strain evidence="3 4">ETA_A1</strain>
    </source>
</reference>
<feature type="transmembrane region" description="Helical" evidence="2">
    <location>
        <begin position="410"/>
        <end position="428"/>
    </location>
</feature>
<dbReference type="EMBL" id="CP036273">
    <property type="protein sequence ID" value="QDU19705.1"/>
    <property type="molecule type" value="Genomic_DNA"/>
</dbReference>
<dbReference type="AlphaFoldDB" id="A0A517XQC2"/>
<feature type="transmembrane region" description="Helical" evidence="2">
    <location>
        <begin position="318"/>
        <end position="341"/>
    </location>
</feature>
<dbReference type="RefSeq" id="WP_145236061.1">
    <property type="nucleotide sequence ID" value="NZ_CP036273.1"/>
</dbReference>
<dbReference type="PANTHER" id="PTHR43317:SF1">
    <property type="entry name" value="THERMOSPERMINE SYNTHASE ACAULIS5"/>
    <property type="match status" value="1"/>
</dbReference>
<evidence type="ECO:0000313" key="4">
    <source>
        <dbReference type="Proteomes" id="UP000319576"/>
    </source>
</evidence>
<feature type="transmembrane region" description="Helical" evidence="2">
    <location>
        <begin position="353"/>
        <end position="376"/>
    </location>
</feature>
<feature type="transmembrane region" description="Helical" evidence="2">
    <location>
        <begin position="183"/>
        <end position="204"/>
    </location>
</feature>
<feature type="transmembrane region" description="Helical" evidence="2">
    <location>
        <begin position="70"/>
        <end position="90"/>
    </location>
</feature>
<protein>
    <submittedName>
        <fullName evidence="3">Spermidine synthase</fullName>
    </submittedName>
</protein>
<organism evidence="3 4">
    <name type="scientific">Urbifossiella limnaea</name>
    <dbReference type="NCBI Taxonomy" id="2528023"/>
    <lineage>
        <taxon>Bacteria</taxon>
        <taxon>Pseudomonadati</taxon>
        <taxon>Planctomycetota</taxon>
        <taxon>Planctomycetia</taxon>
        <taxon>Gemmatales</taxon>
        <taxon>Gemmataceae</taxon>
        <taxon>Urbifossiella</taxon>
    </lineage>
</organism>
<evidence type="ECO:0000256" key="2">
    <source>
        <dbReference type="SAM" id="Phobius"/>
    </source>
</evidence>
<proteinExistence type="predicted"/>
<feature type="transmembrane region" description="Helical" evidence="2">
    <location>
        <begin position="151"/>
        <end position="171"/>
    </location>
</feature>
<gene>
    <name evidence="3" type="ORF">ETAA1_16360</name>
</gene>
<keyword evidence="1" id="KW-0620">Polyamine biosynthesis</keyword>
<dbReference type="OrthoDB" id="9761985at2"/>
<evidence type="ECO:0000256" key="1">
    <source>
        <dbReference type="ARBA" id="ARBA00023115"/>
    </source>
</evidence>
<feature type="transmembrane region" description="Helical" evidence="2">
    <location>
        <begin position="38"/>
        <end position="58"/>
    </location>
</feature>
<dbReference type="InterPro" id="IPR029063">
    <property type="entry name" value="SAM-dependent_MTases_sf"/>
</dbReference>
<sequence>MLPALYAVTLFVGAALLFLVQPLAGKLLLPLVGGTPAVWNACMVFFQVLLLAGYLYAHKSVTRLGVRRQAALHLGVLLLVLVAFQAAVVAAGSPVPVFASLVPDDADYPIVGALALLAAAVGVPFFVLATTSPLLQRWFAATGHRTAHDPYFLYAASNAGSLLGLLAYPLLIEPNVTVATQRVGWAVGVGGYLVLVVCCAAVVIRRRAMTDDEGRMTNPEPPAGDRSFAIRPSSSVIARWVALAALPSSLLLGVTTHVSTDLAPVPLLWVVPLALYLVSFVLVFARWPDRVHRAVGRVTPALVLFVVLGLVTDAAEPMSLVSALHLLAFFGVCLVCHGELAKDRPPARELTRFYFWMSLGGVVGGLFNALVAPLLFHRLGMVEYPLALVLAALVRPGAGRDAAPFLKPRDVALVLGLLVAAVALVKLVPQLANLPAELDSPEALPARLLRNGLMFGLPAVLAFALVRRPARYALALTALLVAGSLDPGQLGHTLHMERNFFGVVRVTRSPDGAFVRLVHGTTLHGQQRTDEPGPPRPMTYYHERGPVGHLFRAVPPERVKRVAVVGLGTGAVAAYARPGQAWTFYEIDPSVKRIAEDPAYFRFLSSCKAASCDVVLGDARRMLARAPDGSFDVILLDAFSSDAIPVHLLTREALALYVRKLAPGGVLAMHVSNVHLDLPPLVDRLAADHDPPLAARYWDDHPSDAEKADGKTASQWMVLARTAADLGPMGRGPLWHPVRAGPGPVWRDDFANVLGVWKRDDADN</sequence>
<feature type="transmembrane region" description="Helical" evidence="2">
    <location>
        <begin position="294"/>
        <end position="312"/>
    </location>
</feature>
<feature type="transmembrane region" description="Helical" evidence="2">
    <location>
        <begin position="236"/>
        <end position="255"/>
    </location>
</feature>
<feature type="transmembrane region" description="Helical" evidence="2">
    <location>
        <begin position="110"/>
        <end position="130"/>
    </location>
</feature>
<dbReference type="SUPFAM" id="SSF53335">
    <property type="entry name" value="S-adenosyl-L-methionine-dependent methyltransferases"/>
    <property type="match status" value="1"/>
</dbReference>